<evidence type="ECO:0000259" key="2">
    <source>
        <dbReference type="Pfam" id="PF02591"/>
    </source>
</evidence>
<organism evidence="4 5">
    <name type="scientific">Microbacterium stercoris</name>
    <dbReference type="NCBI Taxonomy" id="2820289"/>
    <lineage>
        <taxon>Bacteria</taxon>
        <taxon>Bacillati</taxon>
        <taxon>Actinomycetota</taxon>
        <taxon>Actinomycetes</taxon>
        <taxon>Micrococcales</taxon>
        <taxon>Microbacteriaceae</taxon>
        <taxon>Microbacterium</taxon>
    </lineage>
</organism>
<gene>
    <name evidence="4" type="ORF">J5V96_11800</name>
</gene>
<dbReference type="RefSeq" id="WP_208503996.1">
    <property type="nucleotide sequence ID" value="NZ_JAGFOA010000004.1"/>
</dbReference>
<dbReference type="AlphaFoldDB" id="A0A939QL45"/>
<reference evidence="4" key="1">
    <citation type="submission" date="2021-03" db="EMBL/GenBank/DDBJ databases">
        <title>Microbacterium sp. nov., a novel actinobacterium isolated from cow dung.</title>
        <authorList>
            <person name="Zhang L."/>
        </authorList>
    </citation>
    <scope>NUCLEOTIDE SEQUENCE</scope>
    <source>
        <strain evidence="4">NEAU-LLB</strain>
    </source>
</reference>
<dbReference type="PANTHER" id="PTHR39082">
    <property type="entry name" value="PHOSPHOLIPASE C-BETA-2-RELATED"/>
    <property type="match status" value="1"/>
</dbReference>
<dbReference type="Gene3D" id="1.10.287.1490">
    <property type="match status" value="1"/>
</dbReference>
<evidence type="ECO:0000313" key="4">
    <source>
        <dbReference type="EMBL" id="MBO3664190.1"/>
    </source>
</evidence>
<evidence type="ECO:0000259" key="3">
    <source>
        <dbReference type="Pfam" id="PF24481"/>
    </source>
</evidence>
<dbReference type="GO" id="GO:0003677">
    <property type="term" value="F:DNA binding"/>
    <property type="evidence" value="ECO:0007669"/>
    <property type="project" value="UniProtKB-KW"/>
</dbReference>
<dbReference type="Proteomes" id="UP000680132">
    <property type="component" value="Unassembled WGS sequence"/>
</dbReference>
<dbReference type="InterPro" id="IPR052376">
    <property type="entry name" value="Oxidative_Scav/Glycosyltrans"/>
</dbReference>
<dbReference type="EMBL" id="JAGFOA010000004">
    <property type="protein sequence ID" value="MBO3664190.1"/>
    <property type="molecule type" value="Genomic_DNA"/>
</dbReference>
<evidence type="ECO:0000313" key="5">
    <source>
        <dbReference type="Proteomes" id="UP000680132"/>
    </source>
</evidence>
<sequence length="256" mass="27771">MKASPADQLLLLDVADIDLRLAQAEAARKNPPQAARVQELIGRRTSLGGELAARAGARDDLRLELKRVEADVEVVTARRARDVERLNVAADPKVAQGLESEIESLARRLSTLETTELELMEKLETAEAALAEQQALMEEVTREGQRLSAEAKELVSTSSATIDKLTRDRGAVSGKVPADLLGLYERLRARGQGTALFTRGTCGACNVMLSPNDLQRLRDLPDDEVALCPECGGIMIRTHESGLTRGSGMPRFSESD</sequence>
<keyword evidence="4" id="KW-0238">DNA-binding</keyword>
<proteinExistence type="predicted"/>
<keyword evidence="1" id="KW-0175">Coiled coil</keyword>
<protein>
    <submittedName>
        <fullName evidence="4">DNA-binding protein</fullName>
    </submittedName>
</protein>
<keyword evidence="5" id="KW-1185">Reference proteome</keyword>
<name>A0A939QL45_9MICO</name>
<evidence type="ECO:0000256" key="1">
    <source>
        <dbReference type="SAM" id="Coils"/>
    </source>
</evidence>
<feature type="domain" description="C4-type zinc ribbon" evidence="2">
    <location>
        <begin position="201"/>
        <end position="234"/>
    </location>
</feature>
<comment type="caution">
    <text evidence="4">The sequence shown here is derived from an EMBL/GenBank/DDBJ whole genome shotgun (WGS) entry which is preliminary data.</text>
</comment>
<dbReference type="InterPro" id="IPR056003">
    <property type="entry name" value="CT398_CC_hairpin"/>
</dbReference>
<dbReference type="Pfam" id="PF24481">
    <property type="entry name" value="CT398_CC"/>
    <property type="match status" value="1"/>
</dbReference>
<accession>A0A939QL45</accession>
<dbReference type="PANTHER" id="PTHR39082:SF1">
    <property type="entry name" value="SCAVENGER RECEPTOR CLASS A MEMBER 3"/>
    <property type="match status" value="1"/>
</dbReference>
<feature type="coiled-coil region" evidence="1">
    <location>
        <begin position="58"/>
        <end position="157"/>
    </location>
</feature>
<dbReference type="Pfam" id="PF02591">
    <property type="entry name" value="Zn_ribbon_9"/>
    <property type="match status" value="1"/>
</dbReference>
<feature type="domain" description="CT398-like coiled coil hairpin" evidence="3">
    <location>
        <begin position="14"/>
        <end position="191"/>
    </location>
</feature>
<dbReference type="InterPro" id="IPR003743">
    <property type="entry name" value="Zf-RING_7"/>
</dbReference>